<gene>
    <name evidence="2" type="ORF">KPL78_10040</name>
</gene>
<keyword evidence="3" id="KW-1185">Reference proteome</keyword>
<accession>A0ABS7A7D3</accession>
<dbReference type="PANTHER" id="PTHR30441:SF4">
    <property type="entry name" value="PROTEIN ASMA"/>
    <property type="match status" value="1"/>
</dbReference>
<name>A0ABS7A7D3_9PROT</name>
<proteinExistence type="predicted"/>
<dbReference type="Proteomes" id="UP001196565">
    <property type="component" value="Unassembled WGS sequence"/>
</dbReference>
<protein>
    <submittedName>
        <fullName evidence="2">AsmA family protein</fullName>
    </submittedName>
</protein>
<feature type="domain" description="AsmA" evidence="1">
    <location>
        <begin position="366"/>
        <end position="657"/>
    </location>
</feature>
<dbReference type="PANTHER" id="PTHR30441">
    <property type="entry name" value="DUF748 DOMAIN-CONTAINING PROTEIN"/>
    <property type="match status" value="1"/>
</dbReference>
<dbReference type="InterPro" id="IPR052894">
    <property type="entry name" value="AsmA-related"/>
</dbReference>
<feature type="domain" description="AsmA" evidence="1">
    <location>
        <begin position="1"/>
        <end position="130"/>
    </location>
</feature>
<dbReference type="RefSeq" id="WP_219762800.1">
    <property type="nucleotide sequence ID" value="NZ_JAHYBZ010000003.1"/>
</dbReference>
<sequence length="805" mass="83221">MIRFLRIGAFILLGLCVLGGAGIVALQVAISRGAFTAQLDRALENATGRRITYGAIGVRFGLRPRIALSNTAIANIPGGSQPDFARIGRFEVTLALVPLIAGRVEIDSLFLSDAQIILERDAEGRGNWVFAAGREASSSGGGVSIASVEIESSRILLPGSPVGAIDIDTLHIARDTPEDPLELDGRIRLDGEALTIAARLGREADGALPLEAAVSGDGLHARAKGRWPHGMDTAGWSLDLDAEVDSAAVPRLAARFDRTLPPLGSLSLSARLGPGSPWPAMSDLTLRVGATDLAALLPGLRIARAELRAESFEAPATISAQGWRGTADLGLHATLPPLRRIMEEETLPIEATLTSGRARLDLSGPVQRDFDLSGTTFEARLTTPDLALLGPVPGVALPRMTGVTANARLRGLFTRTMQFDGLAITANALEASGDVRLTLAARPSLTGQVSARRLDLDALGGGAGASTVRRGAATRVIPDLPLPVAMLREMDASLRVAATQLVAGGTTWRDVSGTVALANGRLTVDPFAVTTPGGPVGGRLQIDASGAVPRVALRLDSRGRGLDMAALRRAFGVPAGFQGVAELALDLHGQGATTRALAATLSGEAGIAMVGGRFTGATALRIGPDLIRALLPRGTPSGGLALRCLAVRLSAENGVASSQALLMEGEFGRIDGSLALNLRDETIAARLLPDVRLMGVTVRAPVTIGGTLAEPRIGVEPGAALAHVIGDTVANRLWRSSTVEFLRGATGSTPPGGDCGPALTLARLGRAGTMPEAAATPIPLVPREIQGTAQEVVRGIGGLLGGRRR</sequence>
<dbReference type="Pfam" id="PF05170">
    <property type="entry name" value="AsmA"/>
    <property type="match status" value="2"/>
</dbReference>
<evidence type="ECO:0000259" key="1">
    <source>
        <dbReference type="Pfam" id="PF05170"/>
    </source>
</evidence>
<dbReference type="EMBL" id="JAHYBZ010000003">
    <property type="protein sequence ID" value="MBW6398187.1"/>
    <property type="molecule type" value="Genomic_DNA"/>
</dbReference>
<evidence type="ECO:0000313" key="2">
    <source>
        <dbReference type="EMBL" id="MBW6398187.1"/>
    </source>
</evidence>
<comment type="caution">
    <text evidence="2">The sequence shown here is derived from an EMBL/GenBank/DDBJ whole genome shotgun (WGS) entry which is preliminary data.</text>
</comment>
<reference evidence="2 3" key="1">
    <citation type="submission" date="2021-07" db="EMBL/GenBank/DDBJ databases">
        <authorList>
            <person name="So Y."/>
        </authorList>
    </citation>
    <scope>NUCLEOTIDE SEQUENCE [LARGE SCALE GENOMIC DNA]</scope>
    <source>
        <strain evidence="2 3">HJA6</strain>
    </source>
</reference>
<dbReference type="InterPro" id="IPR007844">
    <property type="entry name" value="AsmA"/>
</dbReference>
<evidence type="ECO:0000313" key="3">
    <source>
        <dbReference type="Proteomes" id="UP001196565"/>
    </source>
</evidence>
<organism evidence="2 3">
    <name type="scientific">Roseomonas alba</name>
    <dbReference type="NCBI Taxonomy" id="2846776"/>
    <lineage>
        <taxon>Bacteria</taxon>
        <taxon>Pseudomonadati</taxon>
        <taxon>Pseudomonadota</taxon>
        <taxon>Alphaproteobacteria</taxon>
        <taxon>Acetobacterales</taxon>
        <taxon>Roseomonadaceae</taxon>
        <taxon>Roseomonas</taxon>
    </lineage>
</organism>